<evidence type="ECO:0000313" key="1">
    <source>
        <dbReference type="EMBL" id="GAG02743.1"/>
    </source>
</evidence>
<comment type="caution">
    <text evidence="1">The sequence shown here is derived from an EMBL/GenBank/DDBJ whole genome shotgun (WGS) entry which is preliminary data.</text>
</comment>
<reference evidence="1" key="1">
    <citation type="journal article" date="2014" name="Front. Microbiol.">
        <title>High frequency of phylogenetically diverse reductive dehalogenase-homologous genes in deep subseafloor sedimentary metagenomes.</title>
        <authorList>
            <person name="Kawai M."/>
            <person name="Futagami T."/>
            <person name="Toyoda A."/>
            <person name="Takaki Y."/>
            <person name="Nishi S."/>
            <person name="Hori S."/>
            <person name="Arai W."/>
            <person name="Tsubouchi T."/>
            <person name="Morono Y."/>
            <person name="Uchiyama I."/>
            <person name="Ito T."/>
            <person name="Fujiyama A."/>
            <person name="Inagaki F."/>
            <person name="Takami H."/>
        </authorList>
    </citation>
    <scope>NUCLEOTIDE SEQUENCE</scope>
    <source>
        <strain evidence="1">Expedition CK06-06</strain>
    </source>
</reference>
<sequence>MTKEIENYILGDPGHRVTKRAARCRPAFQYKQPRRRKLEPTEQTFGTLRSLASRMCTQKEAAAILQVHVDTLQKFFRANPEAREAWGEGKELGRAQLRMLLWQQAVDNPAQARFLAKQKTWLGYQDNPATAKVDVTVKDCSEAERRARIQELQERLLKTTASSDTGSG</sequence>
<protein>
    <submittedName>
        <fullName evidence="1">Uncharacterized protein</fullName>
    </submittedName>
</protein>
<gene>
    <name evidence="1" type="ORF">S01H1_32386</name>
</gene>
<organism evidence="1">
    <name type="scientific">marine sediment metagenome</name>
    <dbReference type="NCBI Taxonomy" id="412755"/>
    <lineage>
        <taxon>unclassified sequences</taxon>
        <taxon>metagenomes</taxon>
        <taxon>ecological metagenomes</taxon>
    </lineage>
</organism>
<proteinExistence type="predicted"/>
<dbReference type="EMBL" id="BARS01020045">
    <property type="protein sequence ID" value="GAG02743.1"/>
    <property type="molecule type" value="Genomic_DNA"/>
</dbReference>
<name>X0UR26_9ZZZZ</name>
<accession>X0UR26</accession>
<dbReference type="AlphaFoldDB" id="X0UR26"/>